<organism evidence="1 2">
    <name type="scientific">Thalictrum thalictroides</name>
    <name type="common">Rue-anemone</name>
    <name type="synonym">Anemone thalictroides</name>
    <dbReference type="NCBI Taxonomy" id="46969"/>
    <lineage>
        <taxon>Eukaryota</taxon>
        <taxon>Viridiplantae</taxon>
        <taxon>Streptophyta</taxon>
        <taxon>Embryophyta</taxon>
        <taxon>Tracheophyta</taxon>
        <taxon>Spermatophyta</taxon>
        <taxon>Magnoliopsida</taxon>
        <taxon>Ranunculales</taxon>
        <taxon>Ranunculaceae</taxon>
        <taxon>Thalictroideae</taxon>
        <taxon>Thalictrum</taxon>
    </lineage>
</organism>
<proteinExistence type="predicted"/>
<comment type="caution">
    <text evidence="1">The sequence shown here is derived from an EMBL/GenBank/DDBJ whole genome shotgun (WGS) entry which is preliminary data.</text>
</comment>
<reference evidence="1 2" key="1">
    <citation type="submission" date="2020-06" db="EMBL/GenBank/DDBJ databases">
        <title>Transcriptomic and genomic resources for Thalictrum thalictroides and T. hernandezii: Facilitating candidate gene discovery in an emerging model plant lineage.</title>
        <authorList>
            <person name="Arias T."/>
            <person name="Riano-Pachon D.M."/>
            <person name="Di Stilio V.S."/>
        </authorList>
    </citation>
    <scope>NUCLEOTIDE SEQUENCE [LARGE SCALE GENOMIC DNA]</scope>
    <source>
        <strain evidence="2">cv. WT478/WT964</strain>
        <tissue evidence="1">Leaves</tissue>
    </source>
</reference>
<gene>
    <name evidence="1" type="ORF">FRX31_015115</name>
</gene>
<name>A0A7J6WEL1_THATH</name>
<dbReference type="AlphaFoldDB" id="A0A7J6WEL1"/>
<protein>
    <submittedName>
        <fullName evidence="1">Uncharacterized protein</fullName>
    </submittedName>
</protein>
<evidence type="ECO:0000313" key="1">
    <source>
        <dbReference type="EMBL" id="KAF5195298.1"/>
    </source>
</evidence>
<sequence>MGSEEASLMSNLSSLDDLPSYSQDQLWAEIDIEEETHSIDLPSVTFLLSSSSYALLVASEGVSYISEVQVTSVMSTLSSLDEFPSYSQDQLWAEIDIEEETHSFDFPSVTFLLSSYALIMGSVGASHISEIQVPSIMSNLSSLDELPSYSQDQLWAEIDIEEETPSFDFPSVTFLSSSYSSPVETESSSTSTNWELEELIDFPMEESQFQSMLNHDIPALMIDDYQLDTMHF</sequence>
<evidence type="ECO:0000313" key="2">
    <source>
        <dbReference type="Proteomes" id="UP000554482"/>
    </source>
</evidence>
<accession>A0A7J6WEL1</accession>
<dbReference type="EMBL" id="JABWDY010017515">
    <property type="protein sequence ID" value="KAF5195298.1"/>
    <property type="molecule type" value="Genomic_DNA"/>
</dbReference>
<keyword evidence="2" id="KW-1185">Reference proteome</keyword>
<dbReference type="Proteomes" id="UP000554482">
    <property type="component" value="Unassembled WGS sequence"/>
</dbReference>